<evidence type="ECO:0000256" key="2">
    <source>
        <dbReference type="ARBA" id="ARBA00022801"/>
    </source>
</evidence>
<dbReference type="GO" id="GO:0005829">
    <property type="term" value="C:cytosol"/>
    <property type="evidence" value="ECO:0007669"/>
    <property type="project" value="TreeGrafter"/>
</dbReference>
<evidence type="ECO:0000313" key="5">
    <source>
        <dbReference type="EMBL" id="SEL95997.1"/>
    </source>
</evidence>
<comment type="similarity">
    <text evidence="1">Belongs to the acyl coenzyme A hydrolase family.</text>
</comment>
<evidence type="ECO:0000256" key="3">
    <source>
        <dbReference type="PROSITE-ProRule" id="PRU01106"/>
    </source>
</evidence>
<dbReference type="InterPro" id="IPR033120">
    <property type="entry name" value="HOTDOG_ACOT"/>
</dbReference>
<keyword evidence="2 3" id="KW-0378">Hydrolase</keyword>
<dbReference type="PANTHER" id="PTHR11049">
    <property type="entry name" value="ACYL COENZYME A THIOESTER HYDROLASE"/>
    <property type="match status" value="1"/>
</dbReference>
<evidence type="ECO:0000259" key="4">
    <source>
        <dbReference type="PROSITE" id="PS51770"/>
    </source>
</evidence>
<dbReference type="Gene3D" id="3.10.129.10">
    <property type="entry name" value="Hotdog Thioesterase"/>
    <property type="match status" value="1"/>
</dbReference>
<dbReference type="InterPro" id="IPR029069">
    <property type="entry name" value="HotDog_dom_sf"/>
</dbReference>
<protein>
    <submittedName>
        <fullName evidence="5">Acyl-CoA hydrolase</fullName>
    </submittedName>
</protein>
<proteinExistence type="inferred from homology"/>
<dbReference type="CDD" id="cd03442">
    <property type="entry name" value="BFIT_BACH"/>
    <property type="match status" value="1"/>
</dbReference>
<dbReference type="PROSITE" id="PS51770">
    <property type="entry name" value="HOTDOG_ACOT"/>
    <property type="match status" value="1"/>
</dbReference>
<dbReference type="Pfam" id="PF03061">
    <property type="entry name" value="4HBT"/>
    <property type="match status" value="1"/>
</dbReference>
<feature type="domain" description="HotDog ACOT-type" evidence="4">
    <location>
        <begin position="10"/>
        <end position="122"/>
    </location>
</feature>
<organism evidence="5 6">
    <name type="scientific">Stigmatella aurantiaca</name>
    <dbReference type="NCBI Taxonomy" id="41"/>
    <lineage>
        <taxon>Bacteria</taxon>
        <taxon>Pseudomonadati</taxon>
        <taxon>Myxococcota</taxon>
        <taxon>Myxococcia</taxon>
        <taxon>Myxococcales</taxon>
        <taxon>Cystobacterineae</taxon>
        <taxon>Archangiaceae</taxon>
        <taxon>Stigmatella</taxon>
    </lineage>
</organism>
<dbReference type="Proteomes" id="UP000182719">
    <property type="component" value="Unassembled WGS sequence"/>
</dbReference>
<accession>A0A1H7UIA5</accession>
<dbReference type="GO" id="GO:0052816">
    <property type="term" value="F:long-chain fatty acyl-CoA hydrolase activity"/>
    <property type="evidence" value="ECO:0007669"/>
    <property type="project" value="TreeGrafter"/>
</dbReference>
<dbReference type="InterPro" id="IPR006683">
    <property type="entry name" value="Thioestr_dom"/>
</dbReference>
<dbReference type="InterPro" id="IPR040170">
    <property type="entry name" value="Cytosol_ACT"/>
</dbReference>
<keyword evidence="6" id="KW-1185">Reference proteome</keyword>
<dbReference type="GO" id="GO:0009062">
    <property type="term" value="P:fatty acid catabolic process"/>
    <property type="evidence" value="ECO:0007669"/>
    <property type="project" value="TreeGrafter"/>
</dbReference>
<dbReference type="PANTHER" id="PTHR11049:SF24">
    <property type="entry name" value="CYTOSOLIC ACYL COENZYME A THIOESTER HYDROLASE"/>
    <property type="match status" value="1"/>
</dbReference>
<dbReference type="RefSeq" id="WP_075008021.1">
    <property type="nucleotide sequence ID" value="NZ_FOAP01000010.1"/>
</dbReference>
<dbReference type="AlphaFoldDB" id="A0A1H7UIA5"/>
<evidence type="ECO:0000313" key="6">
    <source>
        <dbReference type="Proteomes" id="UP000182719"/>
    </source>
</evidence>
<name>A0A1H7UIA5_STIAU</name>
<dbReference type="EMBL" id="FOAP01000010">
    <property type="protein sequence ID" value="SEL95997.1"/>
    <property type="molecule type" value="Genomic_DNA"/>
</dbReference>
<sequence length="172" mass="19091">MQDLTAKSPRDSEVLMTQMILPPDANNLNAAFGGKVMQWIDICGAIAAQRHCRQVVVTASMDDLHFHASIRVGWIALLRSRVLAAFHSSMEVGVTVHAENPLTGERTLTTSALMTFVALNKDGSRAQVPPLQLTTEEERVAFQQAEERRTQRLARRKETQAWLRVMVPSQGG</sequence>
<evidence type="ECO:0000256" key="1">
    <source>
        <dbReference type="ARBA" id="ARBA00010458"/>
    </source>
</evidence>
<reference evidence="6" key="1">
    <citation type="submission" date="2016-10" db="EMBL/GenBank/DDBJ databases">
        <authorList>
            <person name="Varghese N."/>
            <person name="Submissions S."/>
        </authorList>
    </citation>
    <scope>NUCLEOTIDE SEQUENCE [LARGE SCALE GENOMIC DNA]</scope>
    <source>
        <strain evidence="6">DSM 17044</strain>
    </source>
</reference>
<dbReference type="GO" id="GO:0006637">
    <property type="term" value="P:acyl-CoA metabolic process"/>
    <property type="evidence" value="ECO:0007669"/>
    <property type="project" value="TreeGrafter"/>
</dbReference>
<dbReference type="SUPFAM" id="SSF54637">
    <property type="entry name" value="Thioesterase/thiol ester dehydrase-isomerase"/>
    <property type="match status" value="1"/>
</dbReference>
<dbReference type="OrthoDB" id="9809430at2"/>
<gene>
    <name evidence="5" type="ORF">SAMN05444354_11040</name>
</gene>